<evidence type="ECO:0000313" key="1">
    <source>
        <dbReference type="EMBL" id="XAG72202.1"/>
    </source>
</evidence>
<organism evidence="1">
    <name type="scientific">bacterium 19NY04SH03</name>
    <dbReference type="NCBI Taxonomy" id="2920647"/>
    <lineage>
        <taxon>Bacteria</taxon>
    </lineage>
</organism>
<accession>A0AAU6UD61</accession>
<dbReference type="EMBL" id="CP095346">
    <property type="protein sequence ID" value="XAG72202.1"/>
    <property type="molecule type" value="Genomic_DNA"/>
</dbReference>
<sequence>MENLKATQENISFVDSNVASNLDRGFPSVNEISDALTTKDYRRLSSITIIPGKNKTPGIKFSDDSWTNQHLTNEDETYRKANFNSLTEKLKVEVKIVGIYLLWFSPKKAKLSSVIRIIENLILVAKVLMKSNISSFFNLDRAPIRQQFMSDINEGRTSGTIDNYYKSLSRIAEMKHSVFGKHNFYLKTNFFFLSPGRTTNQTYCMPMNILNAYWSSYMNHFNKFSVNIDNWSYLCNLLPRYSDYLTENNLKKHNNNWLHFIDEFCQEELQQIANDNRCATKKIVIVRSDESVDDYNNKCYTYKSLSGGELVDTQLKTYNRRYPKYLVYIEDIYNFFNQLALLATEAIQAMTGIRKSEMVSLKFGSLIEEQDWIGINTTLHKHADEGGVEQIWAGAPFIKTIFDKVRQIAQVFFQVTNQELNSLYIKTDARHFYSTNQFRLMKSQKNSENLLDWTSKHDITLTRKDIEEFWSLNPNLPDRFKVEKEIYIGGKWPITSHQYRRSIAVHVRRLELVTSNQLLVQLKHIAKSVTEWYSDGFISNSKTIAKLADSFVKELENADLERSATIAMQFQNGSNLFGKGGRNIEKQKNKPIKSKTYQSFEHAKSLAKRKKSKIMSLGNGMYCMNGLDCEYKSITQAANCNPDCENMIADKNSIPIWQKRYEKYRALLKQAKDSNQPTASIEFLSLELETYKQALDFYEVDYE</sequence>
<dbReference type="AlphaFoldDB" id="A0AAU6UD61"/>
<name>A0AAU6UD61_UNCXX</name>
<protein>
    <recommendedName>
        <fullName evidence="2">Integrase</fullName>
    </recommendedName>
</protein>
<proteinExistence type="predicted"/>
<reference evidence="1" key="1">
    <citation type="submission" date="2022-03" db="EMBL/GenBank/DDBJ databases">
        <title>Sea Food Isolates.</title>
        <authorList>
            <person name="Li c."/>
        </authorList>
    </citation>
    <scope>NUCLEOTIDE SEQUENCE</scope>
    <source>
        <strain evidence="1">19NY04SH03</strain>
    </source>
</reference>
<evidence type="ECO:0008006" key="2">
    <source>
        <dbReference type="Google" id="ProtNLM"/>
    </source>
</evidence>
<gene>
    <name evidence="1" type="ORF">MRN42_09395</name>
</gene>